<comment type="caution">
    <text evidence="2">The sequence shown here is derived from an EMBL/GenBank/DDBJ whole genome shotgun (WGS) entry which is preliminary data.</text>
</comment>
<protein>
    <submittedName>
        <fullName evidence="2">Uncharacterized protein</fullName>
    </submittedName>
</protein>
<dbReference type="Proteomes" id="UP000299102">
    <property type="component" value="Unassembled WGS sequence"/>
</dbReference>
<feature type="region of interest" description="Disordered" evidence="1">
    <location>
        <begin position="95"/>
        <end position="116"/>
    </location>
</feature>
<gene>
    <name evidence="2" type="ORF">EVAR_37733_1</name>
</gene>
<evidence type="ECO:0000313" key="2">
    <source>
        <dbReference type="EMBL" id="GBP76619.1"/>
    </source>
</evidence>
<evidence type="ECO:0000313" key="3">
    <source>
        <dbReference type="Proteomes" id="UP000299102"/>
    </source>
</evidence>
<proteinExistence type="predicted"/>
<accession>A0A4C1YPS3</accession>
<sequence>MRTPKSISNERRDPVTLMLDMATCKDSPYPSRLDKEATRIRSYLFSSRNPCRHPIFMDSPEACVVRRAGAGRSSPRRSPDLTYKRAARVQLAAATVPATEKARRARERRRQPRQSMRTTGTVSLICEYTRTECTQYFACRTNSRYMSRAPGEIREQTGQTRGYRRRAGRNVILCVNTASSRLHIVRDLHRRRDTVAGGLSIVRRTAVEVGRGAAGSAALAFVRGSATDAPRQCSGVLGERCAVRSSLLVTRRPVLHGRY</sequence>
<reference evidence="2 3" key="1">
    <citation type="journal article" date="2019" name="Commun. Biol.">
        <title>The bagworm genome reveals a unique fibroin gene that provides high tensile strength.</title>
        <authorList>
            <person name="Kono N."/>
            <person name="Nakamura H."/>
            <person name="Ohtoshi R."/>
            <person name="Tomita M."/>
            <person name="Numata K."/>
            <person name="Arakawa K."/>
        </authorList>
    </citation>
    <scope>NUCLEOTIDE SEQUENCE [LARGE SCALE GENOMIC DNA]</scope>
</reference>
<keyword evidence="3" id="KW-1185">Reference proteome</keyword>
<evidence type="ECO:0000256" key="1">
    <source>
        <dbReference type="SAM" id="MobiDB-lite"/>
    </source>
</evidence>
<dbReference type="AlphaFoldDB" id="A0A4C1YPS3"/>
<name>A0A4C1YPS3_EUMVA</name>
<organism evidence="2 3">
    <name type="scientific">Eumeta variegata</name>
    <name type="common">Bagworm moth</name>
    <name type="synonym">Eumeta japonica</name>
    <dbReference type="NCBI Taxonomy" id="151549"/>
    <lineage>
        <taxon>Eukaryota</taxon>
        <taxon>Metazoa</taxon>
        <taxon>Ecdysozoa</taxon>
        <taxon>Arthropoda</taxon>
        <taxon>Hexapoda</taxon>
        <taxon>Insecta</taxon>
        <taxon>Pterygota</taxon>
        <taxon>Neoptera</taxon>
        <taxon>Endopterygota</taxon>
        <taxon>Lepidoptera</taxon>
        <taxon>Glossata</taxon>
        <taxon>Ditrysia</taxon>
        <taxon>Tineoidea</taxon>
        <taxon>Psychidae</taxon>
        <taxon>Oiketicinae</taxon>
        <taxon>Eumeta</taxon>
    </lineage>
</organism>
<dbReference type="EMBL" id="BGZK01001295">
    <property type="protein sequence ID" value="GBP76619.1"/>
    <property type="molecule type" value="Genomic_DNA"/>
</dbReference>
<feature type="compositionally biased region" description="Basic residues" evidence="1">
    <location>
        <begin position="103"/>
        <end position="112"/>
    </location>
</feature>